<name>A0ABD3R5S9_9STRA</name>
<protein>
    <submittedName>
        <fullName evidence="1">Uncharacterized protein</fullName>
    </submittedName>
</protein>
<sequence>MPQVFSSVNEACISILSGTVDVSPAPTGRRCSCTSIDSQWNVIVQVPDDEDIRRKEIDISALCKEDLCRLKTDDPFLYYSIPSMRRKSYLCDDGEEGDANMIESSSSSRRFSLPLDLRLPEDAQFKVAAKDTGRKETIVRRNCRLSTEAHPSLILEEMMLSEFQKLDYEHEECDCDTEDIFELMFTEKPIHGELE</sequence>
<dbReference type="Proteomes" id="UP001530377">
    <property type="component" value="Unassembled WGS sequence"/>
</dbReference>
<reference evidence="1 2" key="1">
    <citation type="submission" date="2024-10" db="EMBL/GenBank/DDBJ databases">
        <title>Updated reference genomes for cyclostephanoid diatoms.</title>
        <authorList>
            <person name="Roberts W.R."/>
            <person name="Alverson A.J."/>
        </authorList>
    </citation>
    <scope>NUCLEOTIDE SEQUENCE [LARGE SCALE GENOMIC DNA]</scope>
    <source>
        <strain evidence="1 2">AJA228-03</strain>
    </source>
</reference>
<comment type="caution">
    <text evidence="1">The sequence shown here is derived from an EMBL/GenBank/DDBJ whole genome shotgun (WGS) entry which is preliminary data.</text>
</comment>
<evidence type="ECO:0000313" key="2">
    <source>
        <dbReference type="Proteomes" id="UP001530377"/>
    </source>
</evidence>
<proteinExistence type="predicted"/>
<organism evidence="1 2">
    <name type="scientific">Cyclostephanos tholiformis</name>
    <dbReference type="NCBI Taxonomy" id="382380"/>
    <lineage>
        <taxon>Eukaryota</taxon>
        <taxon>Sar</taxon>
        <taxon>Stramenopiles</taxon>
        <taxon>Ochrophyta</taxon>
        <taxon>Bacillariophyta</taxon>
        <taxon>Coscinodiscophyceae</taxon>
        <taxon>Thalassiosirophycidae</taxon>
        <taxon>Stephanodiscales</taxon>
        <taxon>Stephanodiscaceae</taxon>
        <taxon>Cyclostephanos</taxon>
    </lineage>
</organism>
<dbReference type="AlphaFoldDB" id="A0ABD3R5S9"/>
<accession>A0ABD3R5S9</accession>
<evidence type="ECO:0000313" key="1">
    <source>
        <dbReference type="EMBL" id="KAL3808108.1"/>
    </source>
</evidence>
<gene>
    <name evidence="1" type="ORF">ACHAXA_001014</name>
</gene>
<keyword evidence="2" id="KW-1185">Reference proteome</keyword>
<dbReference type="EMBL" id="JALLPB020000546">
    <property type="protein sequence ID" value="KAL3808108.1"/>
    <property type="molecule type" value="Genomic_DNA"/>
</dbReference>